<evidence type="ECO:0000313" key="8">
    <source>
        <dbReference type="Proteomes" id="UP000095787"/>
    </source>
</evidence>
<dbReference type="GO" id="GO:0003677">
    <property type="term" value="F:DNA binding"/>
    <property type="evidence" value="ECO:0007669"/>
    <property type="project" value="InterPro"/>
</dbReference>
<dbReference type="Gene3D" id="2.60.200.20">
    <property type="match status" value="1"/>
</dbReference>
<proteinExistence type="predicted"/>
<keyword evidence="5" id="KW-0812">Transmembrane</keyword>
<name>A0A173XV31_9FIRM</name>
<sequence length="1507" mass="170645">MENRYKIILSGNQIYKEAELPADMERVTVGTGIDCTVRLRRDLFFESIQIEFVKESGGWRATCSDNIYFTEGDIRKYMTRKVIHGDTLEVRYQESEGLVFRIDFQIDFDSGSHRCERMINLDRYQTISIGNNSAYEIALSGVYAKREFVRLTRGQGGWTLEVMNSEYGVYHNGKKTEQKEWIKDGDFFSVADYYFFLKGNALWAEIRSDLTVNGLGFGDYPERNGYPRFSRNTRLKTVICEDKIEILDPPSKPQKPKSNLFMKLFPSFGMLIAAGAMAFMGGTMIIFSLISCTIAIITAVVGVMEGKKEFREKTANRIEVYQKYIASKRQEIEECRNREWTERNEIYIPAEQEIQQVETFSPDLFDRTPQDEDFLCVRLGSGPIESARQVNYKKQEKLEIEDDLSLLPEQTASFYKELQNAPVICDLKNVNAVGITGEEADRFELLKLIVTDVALRHFAADVKLFFVAEKEHAGRMHLFRFLPGAYCVQTDTRGIVTDDESKTLIFEYLYKELTMRAQEKRSYPHLLIFFYDEYGYKKHPISQFTEKGKDLGVTFLFFGQTRADIPVGCDYVVQLSGGYRGVLINAAEKSKTVPFVSSQISDTLAVRIVRTLAPVCTDEVSLEGELIKNISMFKMLNILSVEDLDLKARWSASKVTKSMAAPVGVSKTGIVMLDLHDKAHGPHGLVAGTTGSGKSEILQTYILSMATLYHPYEAAFVIIDFKGGGMVNQFAQLPHLLGAITNIDGNAINRSLKSIKAELQKRQKYFAQADVNHIDKYIRKYKAGEVSEPLPHLIIIVDEFAELKAEQPEFMKELISAARIGRSLGVHLILATQKPAGQVNEQIWSNSRFKLCLKVQSKEDSNEVLKSPLAAEIKEPGRAYLQVGNNEIFELFQSAYSGVPEREDEGTGKAFTIYEVPDGGKKVPVYVKKKNKGQEGMNNQLEAIVSYVSEYFRSIQIPQLPDICLPPLRECIEFPPVSKEAVQEQKKEVGFYAWIGVYDDPDHQNQDQYAVNLSAANMIIIGSAQTGKTTILQNVIRSLSEQYTPDEVAIYIIDFASMVLKNFETLNHVGGVVSSSEDEKLKNLFKMLWEEMETRKEKLLSVGVSSFVAYKEAGRTDMKQIVLIIDNLTALKELYFQDDDELLNLCREGITVGISIVIANAQTAGIGYKYLSSFSNRIALFCNDGNEYSAIFEHCNRRLEHLPGRCFAEVDKQILECQAYLPFAGEKEFERAEAIRGYIEKRNGECTEVARKIPLIPPVLSMNYMAQQFGNMMRGHFDLAAGLNYEDVMPYMLRMSSIGVLAVVGREGSGRYNWIKYVADMLELMYPGRSKVYISDGIGKKLASMKEKRNVVRYSMIAEDIVSYLKEIEEELQSRYELLAKGIESDPAEADYMLLIIDNPDAIEQISNSKEALASYKNIIGRYRNMNVGVIISAIENAPIPYSAPEVIKGIRDGRHLMYFGDISELKIYDMPLAVTRKFKKPIETGDGYYIKENECIKLKTPFIAGE</sequence>
<dbReference type="RefSeq" id="WP_055158688.1">
    <property type="nucleotide sequence ID" value="NZ_CAUBRL010000005.1"/>
</dbReference>
<keyword evidence="3 4" id="KW-0067">ATP-binding</keyword>
<dbReference type="InterPro" id="IPR050206">
    <property type="entry name" value="FtsK/SpoIIIE/SftA"/>
</dbReference>
<evidence type="ECO:0000256" key="1">
    <source>
        <dbReference type="ARBA" id="ARBA00022737"/>
    </source>
</evidence>
<dbReference type="InterPro" id="IPR008984">
    <property type="entry name" value="SMAD_FHA_dom_sf"/>
</dbReference>
<dbReference type="InterPro" id="IPR023839">
    <property type="entry name" value="Firmicutes_EssC_C"/>
</dbReference>
<dbReference type="InterPro" id="IPR002543">
    <property type="entry name" value="FtsK_dom"/>
</dbReference>
<dbReference type="Proteomes" id="UP000095787">
    <property type="component" value="Unassembled WGS sequence"/>
</dbReference>
<dbReference type="Gene3D" id="3.40.50.300">
    <property type="entry name" value="P-loop containing nucleotide triphosphate hydrolases"/>
    <property type="match status" value="3"/>
</dbReference>
<dbReference type="SMART" id="SM00382">
    <property type="entry name" value="AAA"/>
    <property type="match status" value="2"/>
</dbReference>
<keyword evidence="5" id="KW-1133">Transmembrane helix</keyword>
<dbReference type="CDD" id="cd01127">
    <property type="entry name" value="TrwB_TraG_TraD_VirD4"/>
    <property type="match status" value="1"/>
</dbReference>
<dbReference type="PANTHER" id="PTHR22683">
    <property type="entry name" value="SPORULATION PROTEIN RELATED"/>
    <property type="match status" value="1"/>
</dbReference>
<feature type="domain" description="FtsK" evidence="6">
    <location>
        <begin position="668"/>
        <end position="862"/>
    </location>
</feature>
<reference evidence="7 8" key="1">
    <citation type="submission" date="2015-09" db="EMBL/GenBank/DDBJ databases">
        <authorList>
            <consortium name="Pathogen Informatics"/>
        </authorList>
    </citation>
    <scope>NUCLEOTIDE SEQUENCE [LARGE SCALE GENOMIC DNA]</scope>
    <source>
        <strain evidence="7 8">2789STDY5834841</strain>
    </source>
</reference>
<protein>
    <submittedName>
        <fullName evidence="7">DNA translocase FtsK</fullName>
    </submittedName>
</protein>
<dbReference type="InterPro" id="IPR003593">
    <property type="entry name" value="AAA+_ATPase"/>
</dbReference>
<gene>
    <name evidence="7" type="primary">essC</name>
    <name evidence="7" type="ORF">ERS852456_00175</name>
</gene>
<dbReference type="SUPFAM" id="SSF52540">
    <property type="entry name" value="P-loop containing nucleoside triphosphate hydrolases"/>
    <property type="match status" value="2"/>
</dbReference>
<dbReference type="Pfam" id="PF01580">
    <property type="entry name" value="FtsK_SpoIIIE"/>
    <property type="match status" value="2"/>
</dbReference>
<dbReference type="GO" id="GO:0016020">
    <property type="term" value="C:membrane"/>
    <property type="evidence" value="ECO:0007669"/>
    <property type="project" value="UniProtKB-SubCell"/>
</dbReference>
<dbReference type="GO" id="GO:0005524">
    <property type="term" value="F:ATP binding"/>
    <property type="evidence" value="ECO:0007669"/>
    <property type="project" value="UniProtKB-UniRule"/>
</dbReference>
<evidence type="ECO:0000256" key="3">
    <source>
        <dbReference type="ARBA" id="ARBA00022840"/>
    </source>
</evidence>
<evidence type="ECO:0000256" key="5">
    <source>
        <dbReference type="SAM" id="Phobius"/>
    </source>
</evidence>
<feature type="transmembrane region" description="Helical" evidence="5">
    <location>
        <begin position="260"/>
        <end position="279"/>
    </location>
</feature>
<dbReference type="PANTHER" id="PTHR22683:SF1">
    <property type="entry name" value="TYPE VII SECRETION SYSTEM PROTEIN ESSC"/>
    <property type="match status" value="1"/>
</dbReference>
<keyword evidence="2 4" id="KW-0547">Nucleotide-binding</keyword>
<keyword evidence="5" id="KW-0472">Membrane</keyword>
<dbReference type="InterPro" id="IPR027417">
    <property type="entry name" value="P-loop_NTPase"/>
</dbReference>
<evidence type="ECO:0000256" key="2">
    <source>
        <dbReference type="ARBA" id="ARBA00022741"/>
    </source>
</evidence>
<evidence type="ECO:0000313" key="7">
    <source>
        <dbReference type="EMBL" id="CUN54425.1"/>
    </source>
</evidence>
<dbReference type="EMBL" id="CYZO01000002">
    <property type="protein sequence ID" value="CUN54425.1"/>
    <property type="molecule type" value="Genomic_DNA"/>
</dbReference>
<feature type="binding site" evidence="4">
    <location>
        <begin position="1022"/>
        <end position="1029"/>
    </location>
    <ligand>
        <name>ATP</name>
        <dbReference type="ChEBI" id="CHEBI:30616"/>
    </ligand>
</feature>
<dbReference type="SUPFAM" id="SSF49879">
    <property type="entry name" value="SMAD/FHA domain"/>
    <property type="match status" value="1"/>
</dbReference>
<dbReference type="NCBIfam" id="TIGR03928">
    <property type="entry name" value="T7_EssCb_Firm"/>
    <property type="match status" value="1"/>
</dbReference>
<evidence type="ECO:0000259" key="6">
    <source>
        <dbReference type="PROSITE" id="PS50901"/>
    </source>
</evidence>
<evidence type="ECO:0000256" key="4">
    <source>
        <dbReference type="PROSITE-ProRule" id="PRU00289"/>
    </source>
</evidence>
<feature type="domain" description="FtsK" evidence="6">
    <location>
        <begin position="1006"/>
        <end position="1189"/>
    </location>
</feature>
<keyword evidence="1" id="KW-0677">Repeat</keyword>
<organism evidence="7 8">
    <name type="scientific">[Ruminococcus] torques</name>
    <dbReference type="NCBI Taxonomy" id="33039"/>
    <lineage>
        <taxon>Bacteria</taxon>
        <taxon>Bacillati</taxon>
        <taxon>Bacillota</taxon>
        <taxon>Clostridia</taxon>
        <taxon>Lachnospirales</taxon>
        <taxon>Lachnospiraceae</taxon>
        <taxon>Mediterraneibacter</taxon>
    </lineage>
</organism>
<dbReference type="PROSITE" id="PS50901">
    <property type="entry name" value="FTSK"/>
    <property type="match status" value="2"/>
</dbReference>
<accession>A0A173XV31</accession>
<feature type="binding site" evidence="4">
    <location>
        <begin position="688"/>
        <end position="695"/>
    </location>
    <ligand>
        <name>ATP</name>
        <dbReference type="ChEBI" id="CHEBI:30616"/>
    </ligand>
</feature>